<dbReference type="Pfam" id="PF00733">
    <property type="entry name" value="Asn_synthase"/>
    <property type="match status" value="1"/>
</dbReference>
<dbReference type="CDD" id="cd01991">
    <property type="entry name" value="Asn_synthase_B_C"/>
    <property type="match status" value="1"/>
</dbReference>
<keyword evidence="5 10" id="KW-0067">ATP-binding</keyword>
<feature type="domain" description="Glutamine amidotransferase type-2" evidence="12">
    <location>
        <begin position="2"/>
        <end position="216"/>
    </location>
</feature>
<dbReference type="GO" id="GO:0005829">
    <property type="term" value="C:cytosol"/>
    <property type="evidence" value="ECO:0007669"/>
    <property type="project" value="TreeGrafter"/>
</dbReference>
<dbReference type="SUPFAM" id="SSF56235">
    <property type="entry name" value="N-terminal nucleophile aminohydrolases (Ntn hydrolases)"/>
    <property type="match status" value="1"/>
</dbReference>
<dbReference type="GO" id="GO:0005524">
    <property type="term" value="F:ATP binding"/>
    <property type="evidence" value="ECO:0007669"/>
    <property type="project" value="UniProtKB-KW"/>
</dbReference>
<feature type="binding site" evidence="10">
    <location>
        <position position="102"/>
    </location>
    <ligand>
        <name>L-glutamine</name>
        <dbReference type="ChEBI" id="CHEBI:58359"/>
    </ligand>
</feature>
<gene>
    <name evidence="13" type="ORF">DSOL_4024</name>
</gene>
<dbReference type="CDD" id="cd00712">
    <property type="entry name" value="AsnB"/>
    <property type="match status" value="1"/>
</dbReference>
<evidence type="ECO:0000256" key="5">
    <source>
        <dbReference type="ARBA" id="ARBA00022840"/>
    </source>
</evidence>
<evidence type="ECO:0000256" key="3">
    <source>
        <dbReference type="ARBA" id="ARBA00012737"/>
    </source>
</evidence>
<name>A0A1Q8QME0_9FIRM</name>
<dbReference type="PANTHER" id="PTHR43284">
    <property type="entry name" value="ASPARAGINE SYNTHETASE (GLUTAMINE-HYDROLYZING)"/>
    <property type="match status" value="1"/>
</dbReference>
<comment type="caution">
    <text evidence="13">The sequence shown here is derived from an EMBL/GenBank/DDBJ whole genome shotgun (WGS) entry which is preliminary data.</text>
</comment>
<evidence type="ECO:0000259" key="12">
    <source>
        <dbReference type="PROSITE" id="PS51278"/>
    </source>
</evidence>
<keyword evidence="4 10" id="KW-0547">Nucleotide-binding</keyword>
<organism evidence="13 14">
    <name type="scientific">Desulfosporosinus metallidurans</name>
    <dbReference type="NCBI Taxonomy" id="1888891"/>
    <lineage>
        <taxon>Bacteria</taxon>
        <taxon>Bacillati</taxon>
        <taxon>Bacillota</taxon>
        <taxon>Clostridia</taxon>
        <taxon>Eubacteriales</taxon>
        <taxon>Desulfitobacteriaceae</taxon>
        <taxon>Desulfosporosinus</taxon>
    </lineage>
</organism>
<evidence type="ECO:0000256" key="4">
    <source>
        <dbReference type="ARBA" id="ARBA00022741"/>
    </source>
</evidence>
<dbReference type="NCBIfam" id="TIGR01536">
    <property type="entry name" value="asn_synth_AEB"/>
    <property type="match status" value="1"/>
</dbReference>
<reference evidence="13 14" key="1">
    <citation type="submission" date="2016-09" db="EMBL/GenBank/DDBJ databases">
        <title>Complete genome of Desulfosporosinus sp. OL.</title>
        <authorList>
            <person name="Mardanov A."/>
            <person name="Beletsky A."/>
            <person name="Panova A."/>
            <person name="Karnachuk O."/>
            <person name="Ravin N."/>
        </authorList>
    </citation>
    <scope>NUCLEOTIDE SEQUENCE [LARGE SCALE GENOMIC DNA]</scope>
    <source>
        <strain evidence="13 14">OL</strain>
    </source>
</reference>
<keyword evidence="7 9" id="KW-0315">Glutamine amidotransferase</keyword>
<dbReference type="STRING" id="1888891.DSOL_4024"/>
<comment type="similarity">
    <text evidence="2">Belongs to the asparagine synthetase family.</text>
</comment>
<dbReference type="EMBL" id="MLBF01000042">
    <property type="protein sequence ID" value="OLN28511.1"/>
    <property type="molecule type" value="Genomic_DNA"/>
</dbReference>
<protein>
    <recommendedName>
        <fullName evidence="3">asparagine synthase (glutamine-hydrolyzing)</fullName>
        <ecNumber evidence="3">6.3.5.4</ecNumber>
    </recommendedName>
</protein>
<proteinExistence type="inferred from homology"/>
<keyword evidence="6 9" id="KW-0061">Asparagine biosynthesis</keyword>
<evidence type="ECO:0000256" key="1">
    <source>
        <dbReference type="ARBA" id="ARBA00005187"/>
    </source>
</evidence>
<dbReference type="PROSITE" id="PS51278">
    <property type="entry name" value="GATASE_TYPE_2"/>
    <property type="match status" value="1"/>
</dbReference>
<dbReference type="InterPro" id="IPR051786">
    <property type="entry name" value="ASN_synthetase/amidase"/>
</dbReference>
<keyword evidence="14" id="KW-1185">Reference proteome</keyword>
<dbReference type="EC" id="6.3.5.4" evidence="3"/>
<feature type="active site" description="For GATase activity" evidence="9">
    <location>
        <position position="2"/>
    </location>
</feature>
<evidence type="ECO:0000256" key="7">
    <source>
        <dbReference type="ARBA" id="ARBA00022962"/>
    </source>
</evidence>
<dbReference type="InterPro" id="IPR029055">
    <property type="entry name" value="Ntn_hydrolases_N"/>
</dbReference>
<dbReference type="PANTHER" id="PTHR43284:SF1">
    <property type="entry name" value="ASPARAGINE SYNTHETASE"/>
    <property type="match status" value="1"/>
</dbReference>
<accession>A0A1Q8QME0</accession>
<evidence type="ECO:0000313" key="14">
    <source>
        <dbReference type="Proteomes" id="UP000186102"/>
    </source>
</evidence>
<dbReference type="PIRSF" id="PIRSF001589">
    <property type="entry name" value="Asn_synthetase_glu-h"/>
    <property type="match status" value="1"/>
</dbReference>
<evidence type="ECO:0000256" key="8">
    <source>
        <dbReference type="ARBA" id="ARBA00048741"/>
    </source>
</evidence>
<dbReference type="Gene3D" id="3.60.20.10">
    <property type="entry name" value="Glutamine Phosphoribosylpyrophosphate, subunit 1, domain 1"/>
    <property type="match status" value="1"/>
</dbReference>
<keyword evidence="9" id="KW-0028">Amino-acid biosynthesis</keyword>
<comment type="catalytic activity">
    <reaction evidence="8">
        <text>L-aspartate + L-glutamine + ATP + H2O = L-asparagine + L-glutamate + AMP + diphosphate + H(+)</text>
        <dbReference type="Rhea" id="RHEA:12228"/>
        <dbReference type="ChEBI" id="CHEBI:15377"/>
        <dbReference type="ChEBI" id="CHEBI:15378"/>
        <dbReference type="ChEBI" id="CHEBI:29985"/>
        <dbReference type="ChEBI" id="CHEBI:29991"/>
        <dbReference type="ChEBI" id="CHEBI:30616"/>
        <dbReference type="ChEBI" id="CHEBI:33019"/>
        <dbReference type="ChEBI" id="CHEBI:58048"/>
        <dbReference type="ChEBI" id="CHEBI:58359"/>
        <dbReference type="ChEBI" id="CHEBI:456215"/>
        <dbReference type="EC" id="6.3.5.4"/>
    </reaction>
</comment>
<dbReference type="InterPro" id="IPR001962">
    <property type="entry name" value="Asn_synthase"/>
</dbReference>
<dbReference type="RefSeq" id="WP_075366433.1">
    <property type="nucleotide sequence ID" value="NZ_MLBF01000042.1"/>
</dbReference>
<evidence type="ECO:0000256" key="9">
    <source>
        <dbReference type="PIRSR" id="PIRSR001589-1"/>
    </source>
</evidence>
<dbReference type="InterPro" id="IPR014729">
    <property type="entry name" value="Rossmann-like_a/b/a_fold"/>
</dbReference>
<feature type="binding site" evidence="10">
    <location>
        <position position="294"/>
    </location>
    <ligand>
        <name>ATP</name>
        <dbReference type="ChEBI" id="CHEBI:30616"/>
    </ligand>
</feature>
<feature type="binding site" evidence="10">
    <location>
        <begin position="377"/>
        <end position="378"/>
    </location>
    <ligand>
        <name>ATP</name>
        <dbReference type="ChEBI" id="CHEBI:30616"/>
    </ligand>
</feature>
<dbReference type="OrthoDB" id="9763290at2"/>
<evidence type="ECO:0000256" key="10">
    <source>
        <dbReference type="PIRSR" id="PIRSR001589-2"/>
    </source>
</evidence>
<dbReference type="InterPro" id="IPR033738">
    <property type="entry name" value="AsnB_N"/>
</dbReference>
<sequence length="629" mass="71198">MCGIVGWVDWKHDLTLQKDVVGRMTQTLIPRGPDAEGFWLSPRAAFGHRRLIVVDPLGGLQPMIRERNAHTYTLVYNGELYNTPEIRQELMSCGYHFEGHSDTEAVLLSYLEWGPSCVEHLNGIFAFGIWDSKEQRLFLARDRMGVKPLFYSEQSGALVFASELKSLLKHPNISPIIGKEGLAEVFLVGPARTPGVGVYEGISELKPGHVLLYSLNGLQIRRYWALPNHVHEDDLMTTTAKIRDLFMDTVQRQLVSDVPIGTLLSGGLDSSAITAIAAESLAQNGKGPLQTFSVDYIENDKYFHPNDFQPGADGPWIERVSQRFGTQHTNCVFDTPELVETLKDATLARDLPGMADVDASLLLFSRAIKKKITVGLSGECADEVFGGYPWFHRPDSLGAQTFPWALKVENRLQVLSPELIDRLQPHDYLSERYEEALAELPRLPGSSSNGHQDSRTLKGDLQREARIREITYLTLTRFMPTLLDRKDRMTMATGLEVRVPFCDHRLVEYAWNIPWEMKALEGREKGLLRRALTGVLPDDVLWRRKSPYPKTHHPSYLSAVRTWLEEIIEDSTSPLLPFLNIPALRDLMKLSDTLPSGRPWFGQLMDIPQLFAYLTQVNYWLVENKISVH</sequence>
<dbReference type="InterPro" id="IPR017932">
    <property type="entry name" value="GATase_2_dom"/>
</dbReference>
<feature type="site" description="Important for beta-aspartyl-AMP intermediate formation" evidence="11">
    <location>
        <position position="379"/>
    </location>
</feature>
<feature type="binding site" evidence="10">
    <location>
        <position position="263"/>
    </location>
    <ligand>
        <name>ATP</name>
        <dbReference type="ChEBI" id="CHEBI:30616"/>
    </ligand>
</feature>
<dbReference type="SUPFAM" id="SSF52402">
    <property type="entry name" value="Adenine nucleotide alpha hydrolases-like"/>
    <property type="match status" value="1"/>
</dbReference>
<evidence type="ECO:0000256" key="2">
    <source>
        <dbReference type="ARBA" id="ARBA00005752"/>
    </source>
</evidence>
<dbReference type="GO" id="GO:0004066">
    <property type="term" value="F:asparagine synthase (glutamine-hydrolyzing) activity"/>
    <property type="evidence" value="ECO:0007669"/>
    <property type="project" value="UniProtKB-EC"/>
</dbReference>
<dbReference type="AlphaFoldDB" id="A0A1Q8QME0"/>
<evidence type="ECO:0000256" key="6">
    <source>
        <dbReference type="ARBA" id="ARBA00022888"/>
    </source>
</evidence>
<evidence type="ECO:0000256" key="11">
    <source>
        <dbReference type="PIRSR" id="PIRSR001589-3"/>
    </source>
</evidence>
<dbReference type="Proteomes" id="UP000186102">
    <property type="component" value="Unassembled WGS sequence"/>
</dbReference>
<dbReference type="Pfam" id="PF13537">
    <property type="entry name" value="GATase_7"/>
    <property type="match status" value="1"/>
</dbReference>
<dbReference type="Gene3D" id="3.40.50.620">
    <property type="entry name" value="HUPs"/>
    <property type="match status" value="1"/>
</dbReference>
<dbReference type="GO" id="GO:0006529">
    <property type="term" value="P:asparagine biosynthetic process"/>
    <property type="evidence" value="ECO:0007669"/>
    <property type="project" value="UniProtKB-KW"/>
</dbReference>
<comment type="pathway">
    <text evidence="1">Amino-acid biosynthesis; L-asparagine biosynthesis; L-asparagine from L-aspartate (L-Gln route): step 1/1.</text>
</comment>
<dbReference type="InterPro" id="IPR006426">
    <property type="entry name" value="Asn_synth_AEB"/>
</dbReference>
<evidence type="ECO:0000313" key="13">
    <source>
        <dbReference type="EMBL" id="OLN28511.1"/>
    </source>
</evidence>